<dbReference type="GO" id="GO:1990904">
    <property type="term" value="C:ribonucleoprotein complex"/>
    <property type="evidence" value="ECO:0007669"/>
    <property type="project" value="UniProtKB-KW"/>
</dbReference>
<evidence type="ECO:0000313" key="5">
    <source>
        <dbReference type="EMBL" id="VFB16155.1"/>
    </source>
</evidence>
<sequence length="133" mass="15066">MSVKVNEIVEGVVTGITNFGAFVQIDEETSGLVHISEISDEYVEKTSDFLERGQKVKVKVVNIDKDGKIGLSIKKAQPPKSNNKPVDINWLKKDSQKDLSFEDKMAKFLKESNEKIESVRQRNNSRGNGKWRK</sequence>
<keyword evidence="3" id="KW-0687">Ribonucleoprotein</keyword>
<dbReference type="EMBL" id="CAACYI010000001">
    <property type="protein sequence ID" value="VFB16155.1"/>
    <property type="molecule type" value="Genomic_DNA"/>
</dbReference>
<organism evidence="5 6">
    <name type="scientific">Urinicoccus massiliensis</name>
    <dbReference type="NCBI Taxonomy" id="1723382"/>
    <lineage>
        <taxon>Bacteria</taxon>
        <taxon>Bacillati</taxon>
        <taxon>Bacillota</taxon>
        <taxon>Tissierellia</taxon>
        <taxon>Tissierellales</taxon>
        <taxon>Peptoniphilaceae</taxon>
        <taxon>Urinicoccus</taxon>
    </lineage>
</organism>
<protein>
    <submittedName>
        <fullName evidence="5">General stress protein 13</fullName>
    </submittedName>
</protein>
<name>A0A8H2M8B3_9FIRM</name>
<dbReference type="GO" id="GO:0003735">
    <property type="term" value="F:structural constituent of ribosome"/>
    <property type="evidence" value="ECO:0007669"/>
    <property type="project" value="TreeGrafter"/>
</dbReference>
<evidence type="ECO:0000259" key="4">
    <source>
        <dbReference type="PROSITE" id="PS50126"/>
    </source>
</evidence>
<keyword evidence="6" id="KW-1185">Reference proteome</keyword>
<dbReference type="GO" id="GO:0005737">
    <property type="term" value="C:cytoplasm"/>
    <property type="evidence" value="ECO:0007669"/>
    <property type="project" value="UniProtKB-ARBA"/>
</dbReference>
<comment type="similarity">
    <text evidence="1">Belongs to the bacterial ribosomal protein bS1 family.</text>
</comment>
<dbReference type="FunFam" id="2.40.50.140:FF:000051">
    <property type="entry name" value="RNA-binding transcriptional accessory protein"/>
    <property type="match status" value="1"/>
</dbReference>
<dbReference type="PANTHER" id="PTHR10724:SF7">
    <property type="entry name" value="SMALL RIBOSOMAL SUBUNIT PROTEIN BS1C"/>
    <property type="match status" value="1"/>
</dbReference>
<comment type="caution">
    <text evidence="5">The sequence shown here is derived from an EMBL/GenBank/DDBJ whole genome shotgun (WGS) entry which is preliminary data.</text>
</comment>
<dbReference type="RefSeq" id="WP_034438962.1">
    <property type="nucleotide sequence ID" value="NZ_CAACYI010000001.1"/>
</dbReference>
<dbReference type="InterPro" id="IPR012340">
    <property type="entry name" value="NA-bd_OB-fold"/>
</dbReference>
<evidence type="ECO:0000256" key="2">
    <source>
        <dbReference type="ARBA" id="ARBA00022980"/>
    </source>
</evidence>
<dbReference type="SMART" id="SM00316">
    <property type="entry name" value="S1"/>
    <property type="match status" value="1"/>
</dbReference>
<evidence type="ECO:0000256" key="1">
    <source>
        <dbReference type="ARBA" id="ARBA00006767"/>
    </source>
</evidence>
<dbReference type="InterPro" id="IPR003029">
    <property type="entry name" value="S1_domain"/>
</dbReference>
<dbReference type="GO" id="GO:0003729">
    <property type="term" value="F:mRNA binding"/>
    <property type="evidence" value="ECO:0007669"/>
    <property type="project" value="UniProtKB-ARBA"/>
</dbReference>
<accession>A0A8H2M8B3</accession>
<dbReference type="GO" id="GO:0005840">
    <property type="term" value="C:ribosome"/>
    <property type="evidence" value="ECO:0007669"/>
    <property type="project" value="UniProtKB-KW"/>
</dbReference>
<gene>
    <name evidence="5" type="primary">yugI</name>
    <name evidence="5" type="ORF">NCTC13150_00672</name>
</gene>
<proteinExistence type="inferred from homology"/>
<feature type="domain" description="S1 motif" evidence="4">
    <location>
        <begin position="6"/>
        <end position="74"/>
    </location>
</feature>
<reference evidence="5 6" key="1">
    <citation type="submission" date="2019-02" db="EMBL/GenBank/DDBJ databases">
        <authorList>
            <consortium name="Pathogen Informatics"/>
        </authorList>
    </citation>
    <scope>NUCLEOTIDE SEQUENCE [LARGE SCALE GENOMIC DNA]</scope>
    <source>
        <strain evidence="5 6">3012STDY7089603</strain>
    </source>
</reference>
<dbReference type="InterPro" id="IPR050437">
    <property type="entry name" value="Ribos_protein_bS1-like"/>
</dbReference>
<dbReference type="GO" id="GO:0006412">
    <property type="term" value="P:translation"/>
    <property type="evidence" value="ECO:0007669"/>
    <property type="project" value="TreeGrafter"/>
</dbReference>
<dbReference type="Proteomes" id="UP000377798">
    <property type="component" value="Unassembled WGS sequence"/>
</dbReference>
<evidence type="ECO:0000256" key="3">
    <source>
        <dbReference type="ARBA" id="ARBA00023274"/>
    </source>
</evidence>
<dbReference type="Gene3D" id="2.40.50.140">
    <property type="entry name" value="Nucleic acid-binding proteins"/>
    <property type="match status" value="1"/>
</dbReference>
<dbReference type="Pfam" id="PF00575">
    <property type="entry name" value="S1"/>
    <property type="match status" value="1"/>
</dbReference>
<evidence type="ECO:0000313" key="6">
    <source>
        <dbReference type="Proteomes" id="UP000377798"/>
    </source>
</evidence>
<keyword evidence="2" id="KW-0689">Ribosomal protein</keyword>
<dbReference type="SUPFAM" id="SSF50249">
    <property type="entry name" value="Nucleic acid-binding proteins"/>
    <property type="match status" value="1"/>
</dbReference>
<dbReference type="AlphaFoldDB" id="A0A8H2M8B3"/>
<dbReference type="PROSITE" id="PS50126">
    <property type="entry name" value="S1"/>
    <property type="match status" value="1"/>
</dbReference>
<dbReference type="PANTHER" id="PTHR10724">
    <property type="entry name" value="30S RIBOSOMAL PROTEIN S1"/>
    <property type="match status" value="1"/>
</dbReference>